<feature type="compositionally biased region" description="Low complexity" evidence="1">
    <location>
        <begin position="580"/>
        <end position="591"/>
    </location>
</feature>
<feature type="region of interest" description="Disordered" evidence="1">
    <location>
        <begin position="553"/>
        <end position="657"/>
    </location>
</feature>
<evidence type="ECO:0000313" key="2">
    <source>
        <dbReference type="EMBL" id="CAK9009192.1"/>
    </source>
</evidence>
<evidence type="ECO:0000313" key="3">
    <source>
        <dbReference type="Proteomes" id="UP001642484"/>
    </source>
</evidence>
<proteinExistence type="predicted"/>
<feature type="compositionally biased region" description="Low complexity" evidence="1">
    <location>
        <begin position="610"/>
        <end position="626"/>
    </location>
</feature>
<dbReference type="Proteomes" id="UP001642484">
    <property type="component" value="Unassembled WGS sequence"/>
</dbReference>
<name>A0ABP0J4A4_9DINO</name>
<dbReference type="InterPro" id="IPR021109">
    <property type="entry name" value="Peptidase_aspartic_dom_sf"/>
</dbReference>
<feature type="region of interest" description="Disordered" evidence="1">
    <location>
        <begin position="1"/>
        <end position="41"/>
    </location>
</feature>
<feature type="compositionally biased region" description="Basic residues" evidence="1">
    <location>
        <begin position="185"/>
        <end position="200"/>
    </location>
</feature>
<gene>
    <name evidence="2" type="ORF">CCMP2556_LOCUS9541</name>
</gene>
<feature type="compositionally biased region" description="Basic and acidic residues" evidence="1">
    <location>
        <begin position="553"/>
        <end position="576"/>
    </location>
</feature>
<dbReference type="EMBL" id="CAXAMN010004446">
    <property type="protein sequence ID" value="CAK9009192.1"/>
    <property type="molecule type" value="Genomic_DNA"/>
</dbReference>
<sequence length="657" mass="72235">MTSGLIGAAFLGQPQPTRVDPPSTPSQSPVAGARGQVSESADARISSFFEDELRGYRLLKAARLSTSERQNVLTQTANSTHYHQVRLALRTLFSDDVEASQQQPHERRRTAWMLEEDWGPEAYAMEDGYEELDWQQHDWSPVSWDDGYEPTYWQDWSDHWVELDWQDEAWPDDFEPDATSEGKGKKGKGFGKSSKGKGKSGGKASFFVEPMVFTVHWDSHTLHGRGATRAIIDTGATENAVGINALSDLVNSASFSYSVSRENLPTFRFGNGLTDRAVSRVDLEGTSLGSMSFFVLDGTGASTPPLIGAKLLRKKNVLISYHNGMFVFQPDAEHHGSEKEEASAVQLEALSSGHLTIDLAAEASPVTSAKEVWTLATVENIESAASFEQQPPHEQSVFVMSPCSRMSSQAHEEFLQKSIHPVGGNPYVCDPPSIESRLQLLAQRLKDLRQVRSREHGQDLSREDSIGMCGLRTTYVVKKAGHGQTRQMGPDPQIIRLALSSLEKNTRPEEMSADVVNGKIMEIKGTMLQMGLKTPMALNLTLKEYEDRLEKFGRADGKPVSPKRETEAKGDKKTSPREPSPSTTVPGSPSVLKEEIAQMAGYKAKKEMMAALSRSSPSTAAPSAGPTMNGEYLPVVDITSEDELMPMKDDKSKEPVA</sequence>
<evidence type="ECO:0008006" key="4">
    <source>
        <dbReference type="Google" id="ProtNLM"/>
    </source>
</evidence>
<protein>
    <recommendedName>
        <fullName evidence="4">Aspartyl protease</fullName>
    </recommendedName>
</protein>
<accession>A0ABP0J4A4</accession>
<feature type="region of interest" description="Disordered" evidence="1">
    <location>
        <begin position="171"/>
        <end position="202"/>
    </location>
</feature>
<keyword evidence="3" id="KW-1185">Reference proteome</keyword>
<dbReference type="Gene3D" id="2.40.70.10">
    <property type="entry name" value="Acid Proteases"/>
    <property type="match status" value="1"/>
</dbReference>
<evidence type="ECO:0000256" key="1">
    <source>
        <dbReference type="SAM" id="MobiDB-lite"/>
    </source>
</evidence>
<reference evidence="2 3" key="1">
    <citation type="submission" date="2024-02" db="EMBL/GenBank/DDBJ databases">
        <authorList>
            <person name="Chen Y."/>
            <person name="Shah S."/>
            <person name="Dougan E. K."/>
            <person name="Thang M."/>
            <person name="Chan C."/>
        </authorList>
    </citation>
    <scope>NUCLEOTIDE SEQUENCE [LARGE SCALE GENOMIC DNA]</scope>
</reference>
<comment type="caution">
    <text evidence="2">The sequence shown here is derived from an EMBL/GenBank/DDBJ whole genome shotgun (WGS) entry which is preliminary data.</text>
</comment>
<feature type="compositionally biased region" description="Basic and acidic residues" evidence="1">
    <location>
        <begin position="645"/>
        <end position="657"/>
    </location>
</feature>
<organism evidence="2 3">
    <name type="scientific">Durusdinium trenchii</name>
    <dbReference type="NCBI Taxonomy" id="1381693"/>
    <lineage>
        <taxon>Eukaryota</taxon>
        <taxon>Sar</taxon>
        <taxon>Alveolata</taxon>
        <taxon>Dinophyceae</taxon>
        <taxon>Suessiales</taxon>
        <taxon>Symbiodiniaceae</taxon>
        <taxon>Durusdinium</taxon>
    </lineage>
</organism>